<dbReference type="Proteomes" id="UP000054107">
    <property type="component" value="Unassembled WGS sequence"/>
</dbReference>
<dbReference type="InterPro" id="IPR000644">
    <property type="entry name" value="CBS_dom"/>
</dbReference>
<accession>A0A0B7MWU0</accession>
<dbReference type="PROSITE" id="PS51371">
    <property type="entry name" value="CBS"/>
    <property type="match status" value="1"/>
</dbReference>
<dbReference type="SMART" id="SM00116">
    <property type="entry name" value="CBS"/>
    <property type="match status" value="1"/>
</dbReference>
<protein>
    <recommendedName>
        <fullName evidence="5">CBS domain-containing protein</fullName>
    </recommendedName>
</protein>
<dbReference type="FunFam" id="3.40.50.1100:FF:000118">
    <property type="entry name" value="Related to CYS4-cystathionine beta-synthase"/>
    <property type="match status" value="1"/>
</dbReference>
<proteinExistence type="inferred from homology"/>
<feature type="domain" description="CBS" evidence="5">
    <location>
        <begin position="340"/>
        <end position="396"/>
    </location>
</feature>
<keyword evidence="3" id="KW-0663">Pyridoxal phosphate</keyword>
<dbReference type="SUPFAM" id="SSF54631">
    <property type="entry name" value="CBS-domain pair"/>
    <property type="match status" value="1"/>
</dbReference>
<evidence type="ECO:0000256" key="4">
    <source>
        <dbReference type="PROSITE-ProRule" id="PRU00703"/>
    </source>
</evidence>
<name>A0A0B7MWU0_9FUNG</name>
<dbReference type="Pfam" id="PF00571">
    <property type="entry name" value="CBS"/>
    <property type="match status" value="1"/>
</dbReference>
<evidence type="ECO:0000313" key="6">
    <source>
        <dbReference type="EMBL" id="CEP07349.1"/>
    </source>
</evidence>
<organism evidence="6 7">
    <name type="scientific">Parasitella parasitica</name>
    <dbReference type="NCBI Taxonomy" id="35722"/>
    <lineage>
        <taxon>Eukaryota</taxon>
        <taxon>Fungi</taxon>
        <taxon>Fungi incertae sedis</taxon>
        <taxon>Mucoromycota</taxon>
        <taxon>Mucoromycotina</taxon>
        <taxon>Mucoromycetes</taxon>
        <taxon>Mucorales</taxon>
        <taxon>Mucorineae</taxon>
        <taxon>Mucoraceae</taxon>
        <taxon>Parasitella</taxon>
    </lineage>
</organism>
<dbReference type="SUPFAM" id="SSF50104">
    <property type="entry name" value="Translation proteins SH3-like domain"/>
    <property type="match status" value="1"/>
</dbReference>
<dbReference type="STRING" id="35722.A0A0B7MWU0"/>
<evidence type="ECO:0000256" key="3">
    <source>
        <dbReference type="ARBA" id="ARBA00022898"/>
    </source>
</evidence>
<evidence type="ECO:0000256" key="2">
    <source>
        <dbReference type="ARBA" id="ARBA00007103"/>
    </source>
</evidence>
<keyword evidence="7" id="KW-1185">Reference proteome</keyword>
<dbReference type="Gene3D" id="3.10.580.10">
    <property type="entry name" value="CBS-domain"/>
    <property type="match status" value="1"/>
</dbReference>
<evidence type="ECO:0000256" key="1">
    <source>
        <dbReference type="ARBA" id="ARBA00001933"/>
    </source>
</evidence>
<dbReference type="InterPro" id="IPR008991">
    <property type="entry name" value="Translation_prot_SH3-like_sf"/>
</dbReference>
<reference evidence="6 7" key="1">
    <citation type="submission" date="2014-09" db="EMBL/GenBank/DDBJ databases">
        <authorList>
            <person name="Ellenberger Sabrina"/>
        </authorList>
    </citation>
    <scope>NUCLEOTIDE SEQUENCE [LARGE SCALE GENOMIC DNA]</scope>
    <source>
        <strain evidence="6 7">CBS 412.66</strain>
    </source>
</reference>
<dbReference type="OrthoDB" id="2536440at2759"/>
<gene>
    <name evidence="6" type="primary">PARPA_00636.1 scaffold 1011</name>
</gene>
<comment type="cofactor">
    <cofactor evidence="1">
        <name>pyridoxal 5'-phosphate</name>
        <dbReference type="ChEBI" id="CHEBI:597326"/>
    </cofactor>
</comment>
<dbReference type="GO" id="GO:0006534">
    <property type="term" value="P:cysteine metabolic process"/>
    <property type="evidence" value="ECO:0007669"/>
    <property type="project" value="UniProtKB-ARBA"/>
</dbReference>
<dbReference type="GO" id="GO:0009069">
    <property type="term" value="P:serine family amino acid metabolic process"/>
    <property type="evidence" value="ECO:0007669"/>
    <property type="project" value="UniProtKB-ARBA"/>
</dbReference>
<dbReference type="InterPro" id="IPR036052">
    <property type="entry name" value="TrpB-like_PALP_sf"/>
</dbReference>
<comment type="similarity">
    <text evidence="2">Belongs to the cysteine synthase/cystathionine beta-synthase family.</text>
</comment>
<keyword evidence="4" id="KW-0129">CBS domain</keyword>
<dbReference type="GO" id="GO:0044272">
    <property type="term" value="P:sulfur compound biosynthetic process"/>
    <property type="evidence" value="ECO:0007669"/>
    <property type="project" value="UniProtKB-ARBA"/>
</dbReference>
<dbReference type="InterPro" id="IPR001926">
    <property type="entry name" value="TrpB-like_PALP"/>
</dbReference>
<evidence type="ECO:0000313" key="7">
    <source>
        <dbReference type="Proteomes" id="UP000054107"/>
    </source>
</evidence>
<dbReference type="InterPro" id="IPR050214">
    <property type="entry name" value="Cys_Synth/Cystath_Beta-Synth"/>
</dbReference>
<dbReference type="InterPro" id="IPR046342">
    <property type="entry name" value="CBS_dom_sf"/>
</dbReference>
<dbReference type="EMBL" id="LN719213">
    <property type="protein sequence ID" value="CEP07349.1"/>
    <property type="molecule type" value="Genomic_DNA"/>
</dbReference>
<dbReference type="PANTHER" id="PTHR10314">
    <property type="entry name" value="CYSTATHIONINE BETA-SYNTHASE"/>
    <property type="match status" value="1"/>
</dbReference>
<dbReference type="AlphaFoldDB" id="A0A0B7MWU0"/>
<sequence>MLPWQHDIWSINAYPAFLIVRKRNNILQFLSSYFGQLYLMPDLLAHMDLTLIIPTSGNLGISVATLAAKRHCRIIAILPERTSNDRISLLKALGVEILRSPNEVRPEAPESAHSVAARLAEQLPNAVVLDETKLRDLTAYHDLAEEIVQQTKLSVDHVFVGAASGAMLTGVAQYLKKKIPGVKIIGVEPTDSVLGGGDGGSGGEAKTGRGAADWKIEDLGSNVVPDSLDRSLVDEWIKVSDKEAYSMARRLIRDEGILCGPSSGALVAAAARHAGAITADHSTHTPQSVVILNDSCKSYTSTLLSDDWLFENDLADDLITSELQYLSQNRYRAASVEDLQLPAAVTIPPTASVSHALDLMLEREYSQLPVLKNRKLVGYVSLSALQDRLGNGSIKLSDTVGSNDAMFSFKKGAATNKYEVITPDTSLADLAKFFEKNSFAVITDANRKWCLGVATKLEGLVLDNSDLEPKGALEAGGIIKDIVYDFRKDALSPRIPTNWSLHLCRQEGHLEHCWPETRSVAMNSIDHPHSGGNHQHIGKASKMAHDSPVGQKVGLIAARRAGKVQGCLHG</sequence>
<dbReference type="SUPFAM" id="SSF53686">
    <property type="entry name" value="Tryptophan synthase beta subunit-like PLP-dependent enzymes"/>
    <property type="match status" value="1"/>
</dbReference>
<dbReference type="Gene3D" id="3.40.50.1100">
    <property type="match status" value="2"/>
</dbReference>
<dbReference type="Gene3D" id="4.10.950.10">
    <property type="entry name" value="Ribosomal protein L2, domain 3"/>
    <property type="match status" value="1"/>
</dbReference>
<dbReference type="InterPro" id="IPR014726">
    <property type="entry name" value="Ribosomal_uL2_dom3"/>
</dbReference>
<evidence type="ECO:0000259" key="5">
    <source>
        <dbReference type="PROSITE" id="PS51371"/>
    </source>
</evidence>
<dbReference type="Pfam" id="PF00291">
    <property type="entry name" value="PALP"/>
    <property type="match status" value="1"/>
</dbReference>